<proteinExistence type="predicted"/>
<protein>
    <submittedName>
        <fullName evidence="2">VOC family protein</fullName>
    </submittedName>
</protein>
<dbReference type="RefSeq" id="WP_133347752.1">
    <property type="nucleotide sequence ID" value="NZ_SMZQ01000003.1"/>
</dbReference>
<feature type="domain" description="VOC" evidence="1">
    <location>
        <begin position="143"/>
        <end position="255"/>
    </location>
</feature>
<evidence type="ECO:0000259" key="1">
    <source>
        <dbReference type="PROSITE" id="PS51819"/>
    </source>
</evidence>
<dbReference type="Proteomes" id="UP000294621">
    <property type="component" value="Unassembled WGS sequence"/>
</dbReference>
<dbReference type="InterPro" id="IPR004360">
    <property type="entry name" value="Glyas_Fos-R_dOase_dom"/>
</dbReference>
<dbReference type="Gene3D" id="3.10.180.10">
    <property type="entry name" value="2,3-Dihydroxybiphenyl 1,2-Dioxygenase, domain 1"/>
    <property type="match status" value="2"/>
</dbReference>
<evidence type="ECO:0000313" key="3">
    <source>
        <dbReference type="Proteomes" id="UP000294621"/>
    </source>
</evidence>
<dbReference type="InterPro" id="IPR041581">
    <property type="entry name" value="Glyoxalase_6"/>
</dbReference>
<dbReference type="InterPro" id="IPR052164">
    <property type="entry name" value="Anthracycline_SecMetBiosynth"/>
</dbReference>
<dbReference type="PROSITE" id="PS51819">
    <property type="entry name" value="VOC"/>
    <property type="match status" value="2"/>
</dbReference>
<dbReference type="Pfam" id="PF00903">
    <property type="entry name" value="Glyoxalase"/>
    <property type="match status" value="1"/>
</dbReference>
<feature type="domain" description="VOC" evidence="1">
    <location>
        <begin position="11"/>
        <end position="129"/>
    </location>
</feature>
<accession>A0A4R5Y2Q2</accession>
<reference evidence="2 3" key="1">
    <citation type="submission" date="2019-03" db="EMBL/GenBank/DDBJ databases">
        <title>Genome Sequencing and Assembly of Various Microbes Isolated from Partially Reclaimed Soil and Acid Mine Drainage (AMD) Site.</title>
        <authorList>
            <person name="Steinbock B."/>
            <person name="Bechtold R."/>
            <person name="Sevigny J.L."/>
            <person name="Thomas D."/>
            <person name="Cuthill L.R."/>
            <person name="Aveiro Johannsen E.J."/>
            <person name="Thomas K."/>
            <person name="Ghosh A."/>
        </authorList>
    </citation>
    <scope>NUCLEOTIDE SEQUENCE [LARGE SCALE GENOMIC DNA]</scope>
    <source>
        <strain evidence="2 3">S-A1</strain>
    </source>
</reference>
<dbReference type="CDD" id="cd07247">
    <property type="entry name" value="SgaA_N_like"/>
    <property type="match status" value="1"/>
</dbReference>
<sequence>MPKVDAYQHGEPCWADLQTPDVEAAKNFYSGVFGWTYRDFPTPDGRSYSQAFTDGELVSVIAPQNPSQQAAGDPARWNVYFAATDAASLMQDAVHAGGTAEFGPEDVGDTGVLAFLAPPGGGTTGIWQAGTHRGSSLSNEPGALSWAELSTPKPQAAVGFFQELFGHEVTEYPQDDGASYSALMAGGREVAGVLPSDQGAAAEWHIYFGVADLRAAVKAALAAGGQVLVEPADDSAEGPATIRDPQGGVLSLVQVAP</sequence>
<dbReference type="PANTHER" id="PTHR33993">
    <property type="entry name" value="GLYOXALASE-RELATED"/>
    <property type="match status" value="1"/>
</dbReference>
<dbReference type="InterPro" id="IPR029068">
    <property type="entry name" value="Glyas_Bleomycin-R_OHBP_Dase"/>
</dbReference>
<dbReference type="PANTHER" id="PTHR33993:SF14">
    <property type="entry name" value="GB|AAF24581.1"/>
    <property type="match status" value="1"/>
</dbReference>
<dbReference type="AlphaFoldDB" id="A0A4R5Y2Q2"/>
<comment type="caution">
    <text evidence="2">The sequence shown here is derived from an EMBL/GenBank/DDBJ whole genome shotgun (WGS) entry which is preliminary data.</text>
</comment>
<dbReference type="OrthoDB" id="9793039at2"/>
<dbReference type="Pfam" id="PF18029">
    <property type="entry name" value="Glyoxalase_6"/>
    <property type="match status" value="1"/>
</dbReference>
<organism evidence="2 3">
    <name type="scientific">Arthrobacter nitrophenolicus</name>
    <dbReference type="NCBI Taxonomy" id="683150"/>
    <lineage>
        <taxon>Bacteria</taxon>
        <taxon>Bacillati</taxon>
        <taxon>Actinomycetota</taxon>
        <taxon>Actinomycetes</taxon>
        <taxon>Micrococcales</taxon>
        <taxon>Micrococcaceae</taxon>
        <taxon>Arthrobacter</taxon>
    </lineage>
</organism>
<dbReference type="SUPFAM" id="SSF54593">
    <property type="entry name" value="Glyoxalase/Bleomycin resistance protein/Dihydroxybiphenyl dioxygenase"/>
    <property type="match status" value="2"/>
</dbReference>
<dbReference type="EMBL" id="SMZQ01000003">
    <property type="protein sequence ID" value="TDL38739.1"/>
    <property type="molecule type" value="Genomic_DNA"/>
</dbReference>
<evidence type="ECO:0000313" key="2">
    <source>
        <dbReference type="EMBL" id="TDL38739.1"/>
    </source>
</evidence>
<name>A0A4R5Y2Q2_9MICC</name>
<dbReference type="InterPro" id="IPR037523">
    <property type="entry name" value="VOC_core"/>
</dbReference>
<gene>
    <name evidence="2" type="ORF">E2R57_07290</name>
</gene>